<dbReference type="SMART" id="SM00671">
    <property type="entry name" value="SEL1"/>
    <property type="match status" value="3"/>
</dbReference>
<keyword evidence="2" id="KW-1185">Reference proteome</keyword>
<accession>A0A3M2LJG4</accession>
<dbReference type="PANTHER" id="PTHR11102:SF160">
    <property type="entry name" value="ERAD-ASSOCIATED E3 UBIQUITIN-PROTEIN LIGASE COMPONENT HRD3"/>
    <property type="match status" value="1"/>
</dbReference>
<dbReference type="Gene3D" id="1.25.40.10">
    <property type="entry name" value="Tetratricopeptide repeat domain"/>
    <property type="match status" value="1"/>
</dbReference>
<dbReference type="Pfam" id="PF13374">
    <property type="entry name" value="TPR_10"/>
    <property type="match status" value="2"/>
</dbReference>
<dbReference type="AlphaFoldDB" id="A0A3M2LJG4"/>
<evidence type="ECO:0000313" key="1">
    <source>
        <dbReference type="EMBL" id="RMI37591.1"/>
    </source>
</evidence>
<gene>
    <name evidence="1" type="ORF">EBO15_35385</name>
</gene>
<dbReference type="InterPro" id="IPR006597">
    <property type="entry name" value="Sel1-like"/>
</dbReference>
<dbReference type="PANTHER" id="PTHR11102">
    <property type="entry name" value="SEL-1-LIKE PROTEIN"/>
    <property type="match status" value="1"/>
</dbReference>
<dbReference type="InterPro" id="IPR011990">
    <property type="entry name" value="TPR-like_helical_dom_sf"/>
</dbReference>
<dbReference type="InterPro" id="IPR050767">
    <property type="entry name" value="Sel1_AlgK"/>
</dbReference>
<organism evidence="1 2">
    <name type="scientific">Actinomadura harenae</name>
    <dbReference type="NCBI Taxonomy" id="2483351"/>
    <lineage>
        <taxon>Bacteria</taxon>
        <taxon>Bacillati</taxon>
        <taxon>Actinomycetota</taxon>
        <taxon>Actinomycetes</taxon>
        <taxon>Streptosporangiales</taxon>
        <taxon>Thermomonosporaceae</taxon>
        <taxon>Actinomadura</taxon>
    </lineage>
</organism>
<dbReference type="EMBL" id="RFFG01000103">
    <property type="protein sequence ID" value="RMI37591.1"/>
    <property type="molecule type" value="Genomic_DNA"/>
</dbReference>
<dbReference type="Proteomes" id="UP000282674">
    <property type="component" value="Unassembled WGS sequence"/>
</dbReference>
<evidence type="ECO:0000313" key="2">
    <source>
        <dbReference type="Proteomes" id="UP000282674"/>
    </source>
</evidence>
<protein>
    <submittedName>
        <fullName evidence="1">Sel1 repeat family protein</fullName>
    </submittedName>
</protein>
<dbReference type="SUPFAM" id="SSF81901">
    <property type="entry name" value="HCP-like"/>
    <property type="match status" value="1"/>
</dbReference>
<name>A0A3M2LJG4_9ACTN</name>
<sequence>MDETDPEALHAAARAGDVPSMSRLGCLLADAGQKEPARRWYQAAAERGHTIAMINLAILLEDDDRDAAMAWTLRAAEEGTGLTAQHNYGIFLEEDGRLDEALDLYRQAAERGDREAAEEAARLSR</sequence>
<comment type="caution">
    <text evidence="1">The sequence shown here is derived from an EMBL/GenBank/DDBJ whole genome shotgun (WGS) entry which is preliminary data.</text>
</comment>
<reference evidence="1 2" key="1">
    <citation type="submission" date="2018-10" db="EMBL/GenBank/DDBJ databases">
        <title>Isolation from soil.</title>
        <authorList>
            <person name="Hu J."/>
        </authorList>
    </citation>
    <scope>NUCLEOTIDE SEQUENCE [LARGE SCALE GENOMIC DNA]</scope>
    <source>
        <strain evidence="1 2">NEAU-Ht49</strain>
    </source>
</reference>
<proteinExistence type="predicted"/>